<reference evidence="2 3" key="1">
    <citation type="submission" date="2016-03" db="EMBL/GenBank/DDBJ databases">
        <title>Draft genome sequence of Acetobacter malorum CECT 7742, a strain isolated from strawberry vinegar.</title>
        <authorList>
            <person name="Sainz F."/>
            <person name="Mas A."/>
            <person name="Torija M.J."/>
        </authorList>
    </citation>
    <scope>NUCLEOTIDE SEQUENCE [LARGE SCALE GENOMIC DNA]</scope>
    <source>
        <strain evidence="2 3">CECT 7742</strain>
    </source>
</reference>
<keyword evidence="2" id="KW-0675">Receptor</keyword>
<gene>
    <name evidence="2" type="ORF">Amal_00327</name>
</gene>
<evidence type="ECO:0000313" key="2">
    <source>
        <dbReference type="EMBL" id="OAG78315.1"/>
    </source>
</evidence>
<dbReference type="PATRIC" id="fig|178901.16.peg.346"/>
<feature type="signal peptide" evidence="1">
    <location>
        <begin position="1"/>
        <end position="25"/>
    </location>
</feature>
<protein>
    <submittedName>
        <fullName evidence="2">TonB-dependent outer membrane siderophore receptor</fullName>
    </submittedName>
</protein>
<accession>A0A177GFS7</accession>
<dbReference type="EMBL" id="LVHD01000003">
    <property type="protein sequence ID" value="OAG78315.1"/>
    <property type="molecule type" value="Genomic_DNA"/>
</dbReference>
<keyword evidence="1" id="KW-0732">Signal</keyword>
<sequence>MSHTDRRKTRLPLSFSLLYALPVFAAGAPAFAQAATATSPAVESTHQHHCQEGHGEESCRQVRNTVFC</sequence>
<comment type="caution">
    <text evidence="2">The sequence shown here is derived from an EMBL/GenBank/DDBJ whole genome shotgun (WGS) entry which is preliminary data.</text>
</comment>
<evidence type="ECO:0000313" key="3">
    <source>
        <dbReference type="Proteomes" id="UP000077349"/>
    </source>
</evidence>
<feature type="chain" id="PRO_5008061887" evidence="1">
    <location>
        <begin position="26"/>
        <end position="68"/>
    </location>
</feature>
<dbReference type="Proteomes" id="UP000077349">
    <property type="component" value="Unassembled WGS sequence"/>
</dbReference>
<evidence type="ECO:0000256" key="1">
    <source>
        <dbReference type="SAM" id="SignalP"/>
    </source>
</evidence>
<name>A0A177GFS7_9PROT</name>
<dbReference type="AlphaFoldDB" id="A0A177GFS7"/>
<organism evidence="2 3">
    <name type="scientific">Acetobacter malorum</name>
    <dbReference type="NCBI Taxonomy" id="178901"/>
    <lineage>
        <taxon>Bacteria</taxon>
        <taxon>Pseudomonadati</taxon>
        <taxon>Pseudomonadota</taxon>
        <taxon>Alphaproteobacteria</taxon>
        <taxon>Acetobacterales</taxon>
        <taxon>Acetobacteraceae</taxon>
        <taxon>Acetobacter</taxon>
    </lineage>
</organism>
<proteinExistence type="predicted"/>